<dbReference type="EnsemblMetazoa" id="CPIJ006904-RA">
    <property type="protein sequence ID" value="CPIJ006904-PA"/>
    <property type="gene ID" value="CPIJ006904"/>
</dbReference>
<accession>B0WJN7</accession>
<dbReference type="AlphaFoldDB" id="B0WJN7"/>
<gene>
    <name evidence="4" type="primary">6039286</name>
    <name evidence="3" type="ORF">CpipJ_CPIJ006904</name>
</gene>
<organism>
    <name type="scientific">Culex quinquefasciatus</name>
    <name type="common">Southern house mosquito</name>
    <name type="synonym">Culex pungens</name>
    <dbReference type="NCBI Taxonomy" id="7176"/>
    <lineage>
        <taxon>Eukaryota</taxon>
        <taxon>Metazoa</taxon>
        <taxon>Ecdysozoa</taxon>
        <taxon>Arthropoda</taxon>
        <taxon>Hexapoda</taxon>
        <taxon>Insecta</taxon>
        <taxon>Pterygota</taxon>
        <taxon>Neoptera</taxon>
        <taxon>Endopterygota</taxon>
        <taxon>Diptera</taxon>
        <taxon>Nematocera</taxon>
        <taxon>Culicoidea</taxon>
        <taxon>Culicidae</taxon>
        <taxon>Culicinae</taxon>
        <taxon>Culicini</taxon>
        <taxon>Culex</taxon>
        <taxon>Culex</taxon>
    </lineage>
</organism>
<dbReference type="Proteomes" id="UP000002320">
    <property type="component" value="Unassembled WGS sequence"/>
</dbReference>
<feature type="compositionally biased region" description="Basic and acidic residues" evidence="2">
    <location>
        <begin position="181"/>
        <end position="196"/>
    </location>
</feature>
<evidence type="ECO:0000313" key="3">
    <source>
        <dbReference type="EMBL" id="EDS29264.1"/>
    </source>
</evidence>
<evidence type="ECO:0000256" key="1">
    <source>
        <dbReference type="SAM" id="Coils"/>
    </source>
</evidence>
<dbReference type="VEuPathDB" id="VectorBase:CPIJ006904"/>
<proteinExistence type="predicted"/>
<reference evidence="3" key="1">
    <citation type="submission" date="2007-03" db="EMBL/GenBank/DDBJ databases">
        <title>Annotation of Culex pipiens quinquefasciatus.</title>
        <authorList>
            <consortium name="The Broad Institute Genome Sequencing Platform"/>
            <person name="Atkinson P.W."/>
            <person name="Hemingway J."/>
            <person name="Christensen B.M."/>
            <person name="Higgs S."/>
            <person name="Kodira C."/>
            <person name="Hannick L."/>
            <person name="Megy K."/>
            <person name="O'Leary S."/>
            <person name="Pearson M."/>
            <person name="Haas B.J."/>
            <person name="Mauceli E."/>
            <person name="Wortman J.R."/>
            <person name="Lee N.H."/>
            <person name="Guigo R."/>
            <person name="Stanke M."/>
            <person name="Alvarado L."/>
            <person name="Amedeo P."/>
            <person name="Antoine C.H."/>
            <person name="Arensburger P."/>
            <person name="Bidwell S.L."/>
            <person name="Crawford M."/>
            <person name="Camaro F."/>
            <person name="Devon K."/>
            <person name="Engels R."/>
            <person name="Hammond M."/>
            <person name="Howarth C."/>
            <person name="Koehrsen M."/>
            <person name="Lawson D."/>
            <person name="Montgomery P."/>
            <person name="Nene V."/>
            <person name="Nusbaum C."/>
            <person name="Puiu D."/>
            <person name="Romero-Severson J."/>
            <person name="Severson D.W."/>
            <person name="Shumway M."/>
            <person name="Sisk P."/>
            <person name="Stolte C."/>
            <person name="Zeng Q."/>
            <person name="Eisenstadt E."/>
            <person name="Fraser-Liggett C."/>
            <person name="Strausberg R."/>
            <person name="Galagan J."/>
            <person name="Birren B."/>
            <person name="Collins F.H."/>
        </authorList>
    </citation>
    <scope>NUCLEOTIDE SEQUENCE [LARGE SCALE GENOMIC DNA]</scope>
    <source>
        <strain evidence="3">JHB</strain>
    </source>
</reference>
<name>B0WJN7_CULQU</name>
<dbReference type="EMBL" id="DS231961">
    <property type="protein sequence ID" value="EDS29264.1"/>
    <property type="molecule type" value="Genomic_DNA"/>
</dbReference>
<dbReference type="HOGENOM" id="CLU_696886_0_0_1"/>
<evidence type="ECO:0000313" key="5">
    <source>
        <dbReference type="Proteomes" id="UP000002320"/>
    </source>
</evidence>
<keyword evidence="5" id="KW-1185">Reference proteome</keyword>
<dbReference type="KEGG" id="cqu:CpipJ_CPIJ006904"/>
<protein>
    <submittedName>
        <fullName evidence="3 4">Uncharacterized protein</fullName>
    </submittedName>
</protein>
<keyword evidence="1" id="KW-0175">Coiled coil</keyword>
<evidence type="ECO:0000256" key="2">
    <source>
        <dbReference type="SAM" id="MobiDB-lite"/>
    </source>
</evidence>
<sequence length="396" mass="45264">MLHERVQVRLTKTDPRTCQSQAVQRRFSDKLQNHVNEYDAGTDLPRRHQHESAAELEPEKAVLLATRRSETSTGITTITGSAEAKERLKLRREEDQRRKMERKQVAARKLQELDKCNLAAQLKRHQHQDHNHHICRRSRRLSCGGQHELAGRPSIREDELEQHEVVKSAEKVIDPSLGGQHSRERSQEHAKVGDGDLSRLIRYQSESLDGSGRPSSFLTESVAVSKTVAGKIWPNANKKILQRLRASCRLSNISGIGTSHDSYNDDMQHYQERSVTKIKKKAKKMPRRPWITKTKPVGNQAVPGHQPCADTIVCVSRRKFRIAAANVGWSKIVRRPRQSAKGGRQRNLHRNHEGHWRDSSLAVALFMNPAIVVQRPIIQDEKRIEAITKNDEFDFN</sequence>
<dbReference type="InParanoid" id="B0WJN7"/>
<feature type="region of interest" description="Disordered" evidence="2">
    <location>
        <begin position="170"/>
        <end position="196"/>
    </location>
</feature>
<reference evidence="4" key="2">
    <citation type="submission" date="2020-05" db="UniProtKB">
        <authorList>
            <consortium name="EnsemblMetazoa"/>
        </authorList>
    </citation>
    <scope>IDENTIFICATION</scope>
    <source>
        <strain evidence="4">JHB</strain>
    </source>
</reference>
<evidence type="ECO:0000313" key="4">
    <source>
        <dbReference type="EnsemblMetazoa" id="CPIJ006904-PA"/>
    </source>
</evidence>
<feature type="coiled-coil region" evidence="1">
    <location>
        <begin position="83"/>
        <end position="113"/>
    </location>
</feature>